<organism evidence="1 2">
    <name type="scientific">Candidatus Gottesmanbacteria bacterium RIFCSPHIGHO2_01_FULL_47_48</name>
    <dbReference type="NCBI Taxonomy" id="1798381"/>
    <lineage>
        <taxon>Bacteria</taxon>
        <taxon>Candidatus Gottesmaniibacteriota</taxon>
    </lineage>
</organism>
<comment type="caution">
    <text evidence="1">The sequence shown here is derived from an EMBL/GenBank/DDBJ whole genome shotgun (WGS) entry which is preliminary data.</text>
</comment>
<reference evidence="1 2" key="1">
    <citation type="journal article" date="2016" name="Nat. Commun.">
        <title>Thousands of microbial genomes shed light on interconnected biogeochemical processes in an aquifer system.</title>
        <authorList>
            <person name="Anantharaman K."/>
            <person name="Brown C.T."/>
            <person name="Hug L.A."/>
            <person name="Sharon I."/>
            <person name="Castelle C.J."/>
            <person name="Probst A.J."/>
            <person name="Thomas B.C."/>
            <person name="Singh A."/>
            <person name="Wilkins M.J."/>
            <person name="Karaoz U."/>
            <person name="Brodie E.L."/>
            <person name="Williams K.H."/>
            <person name="Hubbard S.S."/>
            <person name="Banfield J.F."/>
        </authorList>
    </citation>
    <scope>NUCLEOTIDE SEQUENCE [LARGE SCALE GENOMIC DNA]</scope>
</reference>
<proteinExistence type="predicted"/>
<gene>
    <name evidence="1" type="ORF">A2721_01580</name>
</gene>
<sequence length="151" mass="16983">MPDGSSPDSRVSSETAGLPNFLRFAWNMHRVLNEKPIPPENLPPFPENPSVVDLARYAQVDWEQLQKDAKNRWQGEPITWFSMYRLAGAMMASANQREGVDCNLTIIKNWKVVDGRRRALVLRTLGPGLVEALGLSSYFEVEAVESKPEQG</sequence>
<dbReference type="STRING" id="1798381.A2721_01580"/>
<dbReference type="AlphaFoldDB" id="A0A1F6A1A8"/>
<protein>
    <submittedName>
        <fullName evidence="1">Uncharacterized protein</fullName>
    </submittedName>
</protein>
<evidence type="ECO:0000313" key="1">
    <source>
        <dbReference type="EMBL" id="OGG18459.1"/>
    </source>
</evidence>
<dbReference type="Proteomes" id="UP000177871">
    <property type="component" value="Unassembled WGS sequence"/>
</dbReference>
<accession>A0A1F6A1A8</accession>
<name>A0A1F6A1A8_9BACT</name>
<evidence type="ECO:0000313" key="2">
    <source>
        <dbReference type="Proteomes" id="UP000177871"/>
    </source>
</evidence>
<dbReference type="EMBL" id="MFJK01000014">
    <property type="protein sequence ID" value="OGG18459.1"/>
    <property type="molecule type" value="Genomic_DNA"/>
</dbReference>